<dbReference type="Proteomes" id="UP000221947">
    <property type="component" value="Segment"/>
</dbReference>
<protein>
    <submittedName>
        <fullName evidence="1">Uncharacterized protein</fullName>
    </submittedName>
</protein>
<evidence type="ECO:0000313" key="2">
    <source>
        <dbReference type="Proteomes" id="UP000221947"/>
    </source>
</evidence>
<sequence length="78" mass="9055">MKSLTDELNQLRLVAFMTNKETDKEAYYKALSHAFQNWELVSVEDLQSLINEYRPGMDKDVLHSWAQDVIAAIKARIL</sequence>
<gene>
    <name evidence="1" type="ORF">PHIM7_360</name>
</gene>
<reference evidence="1 2" key="1">
    <citation type="submission" date="2015-04" db="EMBL/GenBank/DDBJ databases">
        <authorList>
            <person name="Schouten J.T."/>
            <person name="Crockett J.T."/>
            <person name="Hodson T.S."/>
            <person name="Hyde J.R."/>
            <person name="Smith T.A."/>
            <person name="Merrill B.D."/>
            <person name="Crook M.B."/>
            <person name="Griffitts J.S."/>
            <person name="Burnett S.H."/>
            <person name="Grose J.H."/>
            <person name="Breakwell D.P."/>
        </authorList>
    </citation>
    <scope>NUCLEOTIDE SEQUENCE [LARGE SCALE GENOMIC DNA]</scope>
</reference>
<organism evidence="1 2">
    <name type="scientific">Sinorhizobium phage phiM7</name>
    <dbReference type="NCBI Taxonomy" id="1647403"/>
    <lineage>
        <taxon>Viruses</taxon>
        <taxon>Duplodnaviria</taxon>
        <taxon>Heunggongvirae</taxon>
        <taxon>Uroviricota</taxon>
        <taxon>Caudoviricetes</taxon>
        <taxon>Emdodecavirus</taxon>
        <taxon>Emdodecavirus M7</taxon>
    </lineage>
</organism>
<proteinExistence type="predicted"/>
<keyword evidence="2" id="KW-1185">Reference proteome</keyword>
<accession>A0A0F6WC46</accession>
<name>A0A0F6WC46_9CAUD</name>
<evidence type="ECO:0000313" key="1">
    <source>
        <dbReference type="EMBL" id="AKF12905.1"/>
    </source>
</evidence>
<dbReference type="EMBL" id="KR052480">
    <property type="protein sequence ID" value="AKF12905.1"/>
    <property type="molecule type" value="Genomic_DNA"/>
</dbReference>